<dbReference type="InterPro" id="IPR001173">
    <property type="entry name" value="Glyco_trans_2-like"/>
</dbReference>
<dbReference type="GO" id="GO:0012505">
    <property type="term" value="C:endomembrane system"/>
    <property type="evidence" value="ECO:0007669"/>
    <property type="project" value="UniProtKB-SubCell"/>
</dbReference>
<dbReference type="Gene3D" id="3.90.550.10">
    <property type="entry name" value="Spore Coat Polysaccharide Biosynthesis Protein SpsA, Chain A"/>
    <property type="match status" value="2"/>
</dbReference>
<keyword evidence="2" id="KW-0328">Glycosyltransferase</keyword>
<dbReference type="EMBL" id="PGFE01000001">
    <property type="protein sequence ID" value="PJJ77126.1"/>
    <property type="molecule type" value="Genomic_DNA"/>
</dbReference>
<dbReference type="InterPro" id="IPR005150">
    <property type="entry name" value="Cellulose_synth"/>
</dbReference>
<feature type="domain" description="Glycosyltransferase 2-like" evidence="8">
    <location>
        <begin position="81"/>
        <end position="243"/>
    </location>
</feature>
<keyword evidence="3" id="KW-0808">Transferase</keyword>
<keyword evidence="6 7" id="KW-0472">Membrane</keyword>
<organism evidence="9 10">
    <name type="scientific">Sediminihabitans luteus</name>
    <dbReference type="NCBI Taxonomy" id="1138585"/>
    <lineage>
        <taxon>Bacteria</taxon>
        <taxon>Bacillati</taxon>
        <taxon>Actinomycetota</taxon>
        <taxon>Actinomycetes</taxon>
        <taxon>Micrococcales</taxon>
        <taxon>Cellulomonadaceae</taxon>
        <taxon>Sediminihabitans</taxon>
    </lineage>
</organism>
<dbReference type="RefSeq" id="WP_100421562.1">
    <property type="nucleotide sequence ID" value="NZ_BOOX01000004.1"/>
</dbReference>
<evidence type="ECO:0000256" key="3">
    <source>
        <dbReference type="ARBA" id="ARBA00022679"/>
    </source>
</evidence>
<dbReference type="OrthoDB" id="9806824at2"/>
<feature type="transmembrane region" description="Helical" evidence="7">
    <location>
        <begin position="576"/>
        <end position="598"/>
    </location>
</feature>
<dbReference type="SUPFAM" id="SSF53448">
    <property type="entry name" value="Nucleotide-diphospho-sugar transferases"/>
    <property type="match status" value="2"/>
</dbReference>
<dbReference type="Pfam" id="PF03552">
    <property type="entry name" value="Cellulose_synt"/>
    <property type="match status" value="1"/>
</dbReference>
<evidence type="ECO:0000256" key="2">
    <source>
        <dbReference type="ARBA" id="ARBA00022676"/>
    </source>
</evidence>
<dbReference type="GO" id="GO:0016760">
    <property type="term" value="F:cellulose synthase (UDP-forming) activity"/>
    <property type="evidence" value="ECO:0007669"/>
    <property type="project" value="InterPro"/>
</dbReference>
<dbReference type="GO" id="GO:0005886">
    <property type="term" value="C:plasma membrane"/>
    <property type="evidence" value="ECO:0007669"/>
    <property type="project" value="TreeGrafter"/>
</dbReference>
<protein>
    <submittedName>
        <fullName evidence="9">Cellulose synthase (UDP-forming)</fullName>
    </submittedName>
</protein>
<feature type="transmembrane region" description="Helical" evidence="7">
    <location>
        <begin position="440"/>
        <end position="465"/>
    </location>
</feature>
<evidence type="ECO:0000256" key="5">
    <source>
        <dbReference type="ARBA" id="ARBA00022989"/>
    </source>
</evidence>
<feature type="transmembrane region" description="Helical" evidence="7">
    <location>
        <begin position="550"/>
        <end position="569"/>
    </location>
</feature>
<dbReference type="InterPro" id="IPR050321">
    <property type="entry name" value="Glycosyltr_2/OpgH_subfam"/>
</dbReference>
<dbReference type="Pfam" id="PF00535">
    <property type="entry name" value="Glycos_transf_2"/>
    <property type="match status" value="1"/>
</dbReference>
<feature type="transmembrane region" description="Helical" evidence="7">
    <location>
        <begin position="504"/>
        <end position="524"/>
    </location>
</feature>
<feature type="transmembrane region" description="Helical" evidence="7">
    <location>
        <begin position="38"/>
        <end position="59"/>
    </location>
</feature>
<evidence type="ECO:0000256" key="1">
    <source>
        <dbReference type="ARBA" id="ARBA00004127"/>
    </source>
</evidence>
<keyword evidence="4 7" id="KW-0812">Transmembrane</keyword>
<evidence type="ECO:0000256" key="6">
    <source>
        <dbReference type="ARBA" id="ARBA00023136"/>
    </source>
</evidence>
<comment type="caution">
    <text evidence="9">The sequence shown here is derived from an EMBL/GenBank/DDBJ whole genome shotgun (WGS) entry which is preliminary data.</text>
</comment>
<keyword evidence="10" id="KW-1185">Reference proteome</keyword>
<dbReference type="CDD" id="cd06421">
    <property type="entry name" value="CESA_CelA_like"/>
    <property type="match status" value="1"/>
</dbReference>
<feature type="transmembrane region" description="Helical" evidence="7">
    <location>
        <begin position="471"/>
        <end position="492"/>
    </location>
</feature>
<gene>
    <name evidence="9" type="ORF">CLV28_0340</name>
</gene>
<name>A0A2M9CYW1_9CELL</name>
<dbReference type="AlphaFoldDB" id="A0A2M9CYW1"/>
<dbReference type="GO" id="GO:0030244">
    <property type="term" value="P:cellulose biosynthetic process"/>
    <property type="evidence" value="ECO:0007669"/>
    <property type="project" value="InterPro"/>
</dbReference>
<evidence type="ECO:0000256" key="4">
    <source>
        <dbReference type="ARBA" id="ARBA00022692"/>
    </source>
</evidence>
<reference evidence="9 10" key="1">
    <citation type="submission" date="2017-11" db="EMBL/GenBank/DDBJ databases">
        <title>Genomic Encyclopedia of Archaeal and Bacterial Type Strains, Phase II (KMG-II): From Individual Species to Whole Genera.</title>
        <authorList>
            <person name="Goeker M."/>
        </authorList>
    </citation>
    <scope>NUCLEOTIDE SEQUENCE [LARGE SCALE GENOMIC DNA]</scope>
    <source>
        <strain evidence="9 10">DSM 25478</strain>
    </source>
</reference>
<dbReference type="Proteomes" id="UP000231693">
    <property type="component" value="Unassembled WGS sequence"/>
</dbReference>
<comment type="subcellular location">
    <subcellularLocation>
        <location evidence="1">Endomembrane system</location>
        <topology evidence="1">Multi-pass membrane protein</topology>
    </subcellularLocation>
</comment>
<proteinExistence type="predicted"/>
<dbReference type="PANTHER" id="PTHR43867">
    <property type="entry name" value="CELLULOSE SYNTHASE CATALYTIC SUBUNIT A [UDP-FORMING]"/>
    <property type="match status" value="1"/>
</dbReference>
<keyword evidence="5 7" id="KW-1133">Transmembrane helix</keyword>
<dbReference type="PANTHER" id="PTHR43867:SF2">
    <property type="entry name" value="CELLULOSE SYNTHASE CATALYTIC SUBUNIT A [UDP-FORMING]"/>
    <property type="match status" value="1"/>
</dbReference>
<evidence type="ECO:0000259" key="8">
    <source>
        <dbReference type="Pfam" id="PF00535"/>
    </source>
</evidence>
<evidence type="ECO:0000313" key="9">
    <source>
        <dbReference type="EMBL" id="PJJ77126.1"/>
    </source>
</evidence>
<evidence type="ECO:0000313" key="10">
    <source>
        <dbReference type="Proteomes" id="UP000231693"/>
    </source>
</evidence>
<feature type="transmembrane region" description="Helical" evidence="7">
    <location>
        <begin position="7"/>
        <end position="26"/>
    </location>
</feature>
<evidence type="ECO:0000256" key="7">
    <source>
        <dbReference type="SAM" id="Phobius"/>
    </source>
</evidence>
<accession>A0A2M9CYW1</accession>
<sequence length="636" mass="68782">MSESRLVTVRVLATLLVAFGLAYVGWRWTGTVAWHAWWIAVPLVVAETYSLGESVLFGLTMWNARRRPSPPPAREGLAVDVYIATYNEPLELVARTALAARDMTYPHETYVLDDGDRPEFARMAAALGVGYVTRGPEWDGRARFAKAGNVNNALFRTTGDFIAILDADQVPEPRFLDRVLGYFEDETIAFVQTPQQFWNVPDDDPLGSRAELFYGPIQQGKDGWGAAFFCGSNAVLRREALMALGLTRFSQEATGRLRTALRGARSRVQDLEGRLAVRAPSALPVAEEALAAIRRAEGRVRHGDVLGEVTYALRQEIHAATLAHPDIDLPEDVTAELDDVVEHVEVVRTDQALAIQPMETSTITEDMATAMHLHAMGWSSAYHHEVLVLGLAPDDVGTMLSQRHRWATGSMQVFFSDNPLAVKGLTLAQRLMYLGTMTSYLAGFSALVYLAAPVVFLLTGVFPLVADPVAFALRFVPFFVCCQAMFLVAGAGSRGLWRGQQMSFALFPTWIAATLSGAAAVFLGRHVSFAVTSKTGTDGADGWRHVRTQVVLMVLLGLAAVIGVVRAAAGDASVTATAVTLVWIAVDLAMLWVVVGAARYRGFTGPDPTAPASSELDAALVLATADDGPAASRPLP</sequence>
<dbReference type="InterPro" id="IPR029044">
    <property type="entry name" value="Nucleotide-diphossugar_trans"/>
</dbReference>